<proteinExistence type="inferred from homology"/>
<dbReference type="CDD" id="cd01700">
    <property type="entry name" value="PolY_Pol_V_umuC"/>
    <property type="match status" value="1"/>
</dbReference>
<dbReference type="Gene3D" id="3.30.70.270">
    <property type="match status" value="1"/>
</dbReference>
<keyword evidence="4" id="KW-0234">DNA repair</keyword>
<comment type="similarity">
    <text evidence="1">Belongs to the DNA polymerase type-Y family.</text>
</comment>
<gene>
    <name evidence="7" type="ORF">K4G66_16015</name>
</gene>
<dbReference type="Pfam" id="PF13438">
    <property type="entry name" value="DUF4113"/>
    <property type="match status" value="1"/>
</dbReference>
<name>A0AA49JK76_9BACT</name>
<dbReference type="EMBL" id="CP120682">
    <property type="protein sequence ID" value="WKN40199.1"/>
    <property type="molecule type" value="Genomic_DNA"/>
</dbReference>
<dbReference type="GO" id="GO:0009432">
    <property type="term" value="P:SOS response"/>
    <property type="evidence" value="ECO:0007669"/>
    <property type="project" value="UniProtKB-KW"/>
</dbReference>
<dbReference type="Pfam" id="PF00817">
    <property type="entry name" value="IMS"/>
    <property type="match status" value="1"/>
</dbReference>
<dbReference type="InterPro" id="IPR001126">
    <property type="entry name" value="UmuC"/>
</dbReference>
<evidence type="ECO:0000256" key="4">
    <source>
        <dbReference type="ARBA" id="ARBA00023204"/>
    </source>
</evidence>
<dbReference type="Gene3D" id="3.40.1170.60">
    <property type="match status" value="1"/>
</dbReference>
<dbReference type="PANTHER" id="PTHR11076">
    <property type="entry name" value="DNA REPAIR POLYMERASE UMUC / TRANSFERASE FAMILY MEMBER"/>
    <property type="match status" value="1"/>
</dbReference>
<evidence type="ECO:0000256" key="5">
    <source>
        <dbReference type="ARBA" id="ARBA00023236"/>
    </source>
</evidence>
<dbReference type="InterPro" id="IPR036775">
    <property type="entry name" value="DNA_pol_Y-fam_lit_finger_sf"/>
</dbReference>
<dbReference type="InterPro" id="IPR043502">
    <property type="entry name" value="DNA/RNA_pol_sf"/>
</dbReference>
<dbReference type="GO" id="GO:0003684">
    <property type="term" value="F:damaged DNA binding"/>
    <property type="evidence" value="ECO:0007669"/>
    <property type="project" value="InterPro"/>
</dbReference>
<dbReference type="PROSITE" id="PS50173">
    <property type="entry name" value="UMUC"/>
    <property type="match status" value="1"/>
</dbReference>
<feature type="domain" description="UmuC" evidence="6">
    <location>
        <begin position="2"/>
        <end position="186"/>
    </location>
</feature>
<dbReference type="GO" id="GO:0005829">
    <property type="term" value="C:cytosol"/>
    <property type="evidence" value="ECO:0007669"/>
    <property type="project" value="TreeGrafter"/>
</dbReference>
<dbReference type="InterPro" id="IPR050116">
    <property type="entry name" value="DNA_polymerase-Y"/>
</dbReference>
<evidence type="ECO:0000256" key="1">
    <source>
        <dbReference type="ARBA" id="ARBA00010945"/>
    </source>
</evidence>
<dbReference type="GO" id="GO:0003887">
    <property type="term" value="F:DNA-directed DNA polymerase activity"/>
    <property type="evidence" value="ECO:0007669"/>
    <property type="project" value="TreeGrafter"/>
</dbReference>
<accession>A0AA49JK76</accession>
<keyword evidence="3" id="KW-0741">SOS mutagenesis</keyword>
<dbReference type="InterPro" id="IPR025188">
    <property type="entry name" value="DUF4113"/>
</dbReference>
<dbReference type="InterPro" id="IPR017961">
    <property type="entry name" value="DNA_pol_Y-fam_little_finger"/>
</dbReference>
<organism evidence="7">
    <name type="scientific">Roseihalotalea indica</name>
    <dbReference type="NCBI Taxonomy" id="2867963"/>
    <lineage>
        <taxon>Bacteria</taxon>
        <taxon>Pseudomonadati</taxon>
        <taxon>Bacteroidota</taxon>
        <taxon>Cytophagia</taxon>
        <taxon>Cytophagales</taxon>
        <taxon>Catalimonadaceae</taxon>
        <taxon>Roseihalotalea</taxon>
    </lineage>
</organism>
<dbReference type="SUPFAM" id="SSF56672">
    <property type="entry name" value="DNA/RNA polymerases"/>
    <property type="match status" value="1"/>
</dbReference>
<evidence type="ECO:0000256" key="2">
    <source>
        <dbReference type="ARBA" id="ARBA00022763"/>
    </source>
</evidence>
<dbReference type="Gene3D" id="3.30.1490.100">
    <property type="entry name" value="DNA polymerase, Y-family, little finger domain"/>
    <property type="match status" value="1"/>
</dbReference>
<dbReference type="Pfam" id="PF11799">
    <property type="entry name" value="IMS_C"/>
    <property type="match status" value="1"/>
</dbReference>
<evidence type="ECO:0000313" key="7">
    <source>
        <dbReference type="EMBL" id="WKN40199.1"/>
    </source>
</evidence>
<dbReference type="InterPro" id="IPR043128">
    <property type="entry name" value="Rev_trsase/Diguanyl_cyclase"/>
</dbReference>
<dbReference type="GO" id="GO:0006281">
    <property type="term" value="P:DNA repair"/>
    <property type="evidence" value="ECO:0007669"/>
    <property type="project" value="UniProtKB-KW"/>
</dbReference>
<dbReference type="Gene3D" id="1.10.150.20">
    <property type="entry name" value="5' to 3' exonuclease, C-terminal subdomain"/>
    <property type="match status" value="1"/>
</dbReference>
<keyword evidence="5" id="KW-0742">SOS response</keyword>
<protein>
    <submittedName>
        <fullName evidence="7">Y-family DNA polymerase</fullName>
    </submittedName>
</protein>
<keyword evidence="2" id="KW-0227">DNA damage</keyword>
<sequence length="424" mass="48089">MIGLVDCNNFYVSCERVFNPSIAQRPVVVLSNNDGCIISRSNEAKALGIKMGAPYFQVKPLLERHSVKVFSSNYALYGDMSRRVVSTIRSLVPDVEVYSIDEQFLDVSGFTSTALPGLAQKVRQTVLQHTGIPTSIGLAPTKTLAKLANQTAKKIPAWQGVCYLQEDDLIRRCLSQVKVSVLWGVGRRYAERLAVYGIYTAWDLYCASEQWVKQHMTVQGLRLWYELHGIPCLPLEQAAQPKKSVTASRSFGQLQTEYDILRAAVAIHTSRCAEKLRAQNSVASYISVFIKTNKHKDEPQYQNSFTWTLPSATNHTGELVHCAIQALDRIFRKGYRYMKCGVVVSELTPETQRQISLFDSKNVSQRKKTMQVMDEINRKIGRNTLQIATTITKEKKNHTSWQMRQAHRSPCYTTRWDDLMVVHC</sequence>
<dbReference type="SUPFAM" id="SSF100879">
    <property type="entry name" value="Lesion bypass DNA polymerase (Y-family), little finger domain"/>
    <property type="match status" value="1"/>
</dbReference>
<evidence type="ECO:0000256" key="3">
    <source>
        <dbReference type="ARBA" id="ARBA00023199"/>
    </source>
</evidence>
<dbReference type="AlphaFoldDB" id="A0AA49JK76"/>
<dbReference type="PANTHER" id="PTHR11076:SF34">
    <property type="entry name" value="PROTEIN UMUC"/>
    <property type="match status" value="1"/>
</dbReference>
<evidence type="ECO:0000259" key="6">
    <source>
        <dbReference type="PROSITE" id="PS50173"/>
    </source>
</evidence>
<reference evidence="7" key="2">
    <citation type="journal article" date="2024" name="Antonie Van Leeuwenhoek">
        <title>Roseihalotalea indica gen. nov., sp. nov., a halophilic Bacteroidetes from mesopelagic Southwest Indian Ocean with higher carbohydrate metabolic potential.</title>
        <authorList>
            <person name="Chen B."/>
            <person name="Zhang M."/>
            <person name="Lin D."/>
            <person name="Ye J."/>
            <person name="Tang K."/>
        </authorList>
    </citation>
    <scope>NUCLEOTIDE SEQUENCE</scope>
    <source>
        <strain evidence="7">TK19036</strain>
    </source>
</reference>
<dbReference type="GO" id="GO:0042276">
    <property type="term" value="P:error-prone translesion synthesis"/>
    <property type="evidence" value="ECO:0007669"/>
    <property type="project" value="TreeGrafter"/>
</dbReference>
<reference evidence="7" key="1">
    <citation type="journal article" date="2023" name="Comput. Struct. Biotechnol. J.">
        <title>Discovery of a novel marine Bacteroidetes with a rich repertoire of carbohydrate-active enzymes.</title>
        <authorList>
            <person name="Chen B."/>
            <person name="Liu G."/>
            <person name="Chen Q."/>
            <person name="Wang H."/>
            <person name="Liu L."/>
            <person name="Tang K."/>
        </authorList>
    </citation>
    <scope>NUCLEOTIDE SEQUENCE</scope>
    <source>
        <strain evidence="7">TK19036</strain>
    </source>
</reference>